<reference evidence="1 2" key="1">
    <citation type="submission" date="2018-05" db="EMBL/GenBank/DDBJ databases">
        <title>Genomic Encyclopedia of Type Strains, Phase I: the one thousand microbial genomes (KMG-I) project.</title>
        <authorList>
            <person name="Kyrpides N."/>
        </authorList>
    </citation>
    <scope>NUCLEOTIDE SEQUENCE [LARGE SCALE GENOMIC DNA]</scope>
    <source>
        <strain evidence="1 2">DSM 15611</strain>
    </source>
</reference>
<dbReference type="AlphaFoldDB" id="A0A318HQK0"/>
<sequence>MDTCREVAVCFLWNIIAEVLLPKRCSIHDLTLYHRIGFLEVRSAILGISYMYGLKNGVTSVEMECLVSTIIVYMTTTNNEGLIPSLSFLSCYKLRRKQNILFFECCREKAELLEAYLYTHF</sequence>
<evidence type="ECO:0000313" key="1">
    <source>
        <dbReference type="EMBL" id="PXX18888.1"/>
    </source>
</evidence>
<keyword evidence="2" id="KW-1185">Reference proteome</keyword>
<dbReference type="Proteomes" id="UP000248314">
    <property type="component" value="Unassembled WGS sequence"/>
</dbReference>
<name>A0A318HQK0_9BACT</name>
<dbReference type="STRING" id="1122991.GCA_000613445_00486"/>
<evidence type="ECO:0000313" key="2">
    <source>
        <dbReference type="Proteomes" id="UP000248314"/>
    </source>
</evidence>
<organism evidence="1 2">
    <name type="scientific">Hoylesella shahii DSM 15611 = JCM 12083</name>
    <dbReference type="NCBI Taxonomy" id="1122991"/>
    <lineage>
        <taxon>Bacteria</taxon>
        <taxon>Pseudomonadati</taxon>
        <taxon>Bacteroidota</taxon>
        <taxon>Bacteroidia</taxon>
        <taxon>Bacteroidales</taxon>
        <taxon>Prevotellaceae</taxon>
        <taxon>Hoylesella</taxon>
    </lineage>
</organism>
<proteinExistence type="predicted"/>
<dbReference type="EMBL" id="QJJX01000048">
    <property type="protein sequence ID" value="PXX18888.1"/>
    <property type="molecule type" value="Genomic_DNA"/>
</dbReference>
<gene>
    <name evidence="1" type="ORF">EJ73_02591</name>
</gene>
<accession>A0A318HQK0</accession>
<protein>
    <submittedName>
        <fullName evidence="1">Uncharacterized protein</fullName>
    </submittedName>
</protein>
<comment type="caution">
    <text evidence="1">The sequence shown here is derived from an EMBL/GenBank/DDBJ whole genome shotgun (WGS) entry which is preliminary data.</text>
</comment>